<feature type="domain" description="Cupin type-1" evidence="3">
    <location>
        <begin position="276"/>
        <end position="425"/>
    </location>
</feature>
<dbReference type="InterPro" id="IPR050253">
    <property type="entry name" value="Seed_Storage-Functional"/>
</dbReference>
<dbReference type="OrthoDB" id="2019862at2759"/>
<dbReference type="SMART" id="SM00835">
    <property type="entry name" value="Cupin_1"/>
    <property type="match status" value="2"/>
</dbReference>
<feature type="signal peptide" evidence="2">
    <location>
        <begin position="1"/>
        <end position="20"/>
    </location>
</feature>
<reference evidence="4" key="1">
    <citation type="journal article" date="2022" name="Cell">
        <title>Repeat-based holocentromeres influence genome architecture and karyotype evolution.</title>
        <authorList>
            <person name="Hofstatter P.G."/>
            <person name="Thangavel G."/>
            <person name="Lux T."/>
            <person name="Neumann P."/>
            <person name="Vondrak T."/>
            <person name="Novak P."/>
            <person name="Zhang M."/>
            <person name="Costa L."/>
            <person name="Castellani M."/>
            <person name="Scott A."/>
            <person name="Toegelov H."/>
            <person name="Fuchs J."/>
            <person name="Mata-Sucre Y."/>
            <person name="Dias Y."/>
            <person name="Vanzela A.L.L."/>
            <person name="Huettel B."/>
            <person name="Almeida C.C.S."/>
            <person name="Simkova H."/>
            <person name="Souza G."/>
            <person name="Pedrosa-Harand A."/>
            <person name="Macas J."/>
            <person name="Mayer K.F.X."/>
            <person name="Houben A."/>
            <person name="Marques A."/>
        </authorList>
    </citation>
    <scope>NUCLEOTIDE SEQUENCE</scope>
    <source>
        <strain evidence="4">RhyBre1mFocal</strain>
    </source>
</reference>
<dbReference type="Gene3D" id="2.60.120.10">
    <property type="entry name" value="Jelly Rolls"/>
    <property type="match status" value="2"/>
</dbReference>
<feature type="domain" description="Cupin type-1" evidence="3">
    <location>
        <begin position="43"/>
        <end position="207"/>
    </location>
</feature>
<keyword evidence="5" id="KW-1185">Reference proteome</keyword>
<dbReference type="InterPro" id="IPR014710">
    <property type="entry name" value="RmlC-like_jellyroll"/>
</dbReference>
<dbReference type="SUPFAM" id="SSF51182">
    <property type="entry name" value="RmlC-like cupins"/>
    <property type="match status" value="1"/>
</dbReference>
<gene>
    <name evidence="4" type="ORF">LUZ63_007618</name>
</gene>
<evidence type="ECO:0000313" key="4">
    <source>
        <dbReference type="EMBL" id="KAJ1699106.1"/>
    </source>
</evidence>
<name>A0A9Q0CS95_9POAL</name>
<feature type="compositionally biased region" description="Basic and acidic residues" evidence="1">
    <location>
        <begin position="442"/>
        <end position="465"/>
    </location>
</feature>
<evidence type="ECO:0000256" key="1">
    <source>
        <dbReference type="SAM" id="MobiDB-lite"/>
    </source>
</evidence>
<keyword evidence="2" id="KW-0732">Signal</keyword>
<accession>A0A9Q0CS95</accession>
<feature type="chain" id="PRO_5040499032" description="Cupin type-1 domain-containing protein" evidence="2">
    <location>
        <begin position="21"/>
        <end position="475"/>
    </location>
</feature>
<proteinExistence type="predicted"/>
<organism evidence="4 5">
    <name type="scientific">Rhynchospora breviuscula</name>
    <dbReference type="NCBI Taxonomy" id="2022672"/>
    <lineage>
        <taxon>Eukaryota</taxon>
        <taxon>Viridiplantae</taxon>
        <taxon>Streptophyta</taxon>
        <taxon>Embryophyta</taxon>
        <taxon>Tracheophyta</taxon>
        <taxon>Spermatophyta</taxon>
        <taxon>Magnoliopsida</taxon>
        <taxon>Liliopsida</taxon>
        <taxon>Poales</taxon>
        <taxon>Cyperaceae</taxon>
        <taxon>Cyperoideae</taxon>
        <taxon>Rhynchosporeae</taxon>
        <taxon>Rhynchospora</taxon>
    </lineage>
</organism>
<dbReference type="PANTHER" id="PTHR31189">
    <property type="entry name" value="OS03G0336100 PROTEIN-RELATED"/>
    <property type="match status" value="1"/>
</dbReference>
<protein>
    <recommendedName>
        <fullName evidence="3">Cupin type-1 domain-containing protein</fullName>
    </recommendedName>
</protein>
<dbReference type="Pfam" id="PF00190">
    <property type="entry name" value="Cupin_1"/>
    <property type="match status" value="2"/>
</dbReference>
<dbReference type="CDD" id="cd02245">
    <property type="entry name" value="cupin_7S_vicilin-like_C"/>
    <property type="match status" value="1"/>
</dbReference>
<evidence type="ECO:0000313" key="5">
    <source>
        <dbReference type="Proteomes" id="UP001151287"/>
    </source>
</evidence>
<dbReference type="InterPro" id="IPR006045">
    <property type="entry name" value="Cupin_1"/>
</dbReference>
<dbReference type="AlphaFoldDB" id="A0A9Q0CS95"/>
<evidence type="ECO:0000259" key="3">
    <source>
        <dbReference type="SMART" id="SM00835"/>
    </source>
</evidence>
<feature type="region of interest" description="Disordered" evidence="1">
    <location>
        <begin position="438"/>
        <end position="475"/>
    </location>
</feature>
<sequence>MRFLLLFMLVSSCAFTGVLSDHERRERKGEEEWEEKGSKRGLFILDKWEKVVESEGGEVRVVRGFGLPMDHGSGFDGLRKGLLHIGLILMEPKTLFVPQYLDASLILFVRRGEARVGWIHKDALVERNLKMGDVVQIPAGFTFYVVNTGAGQRLQIICGIDASESLGSANPYEAFYIGGGTSPKSVLAGFDTKTLATALNVTSDEVDTFLGARSRGPIVYVTEEPAGRETKHRNGGRGFLDDAAEWKIFPLKPLKGLLIWLFGIQEDNTVRAPDTYNLYDRDPGFRNNYGWSTALDENDYEPLKDSDIGVYLVNLTAGSMMAPHVNPRATEYGIVLGGSGRIQVVFPNGTTAMDAKVSEGDVFYIPRYFPFCQVASLGGPFEFFGFTTSARRNYPQFLLGQSSILKTMVGPELAAGFGVSERRLRDLVDAQGEEVILPSWPEPERERERREEQGRREMRGREWRSGKGVSPLLVS</sequence>
<dbReference type="EMBL" id="JAMQYH010000002">
    <property type="protein sequence ID" value="KAJ1699106.1"/>
    <property type="molecule type" value="Genomic_DNA"/>
</dbReference>
<dbReference type="PANTHER" id="PTHR31189:SF2">
    <property type="entry name" value="RMLC-LIKE CUPINS SUPERFAMILY PROTEIN"/>
    <property type="match status" value="1"/>
</dbReference>
<dbReference type="InterPro" id="IPR011051">
    <property type="entry name" value="RmlC_Cupin_sf"/>
</dbReference>
<evidence type="ECO:0000256" key="2">
    <source>
        <dbReference type="SAM" id="SignalP"/>
    </source>
</evidence>
<dbReference type="Proteomes" id="UP001151287">
    <property type="component" value="Unassembled WGS sequence"/>
</dbReference>
<comment type="caution">
    <text evidence="4">The sequence shown here is derived from an EMBL/GenBank/DDBJ whole genome shotgun (WGS) entry which is preliminary data.</text>
</comment>
<dbReference type="CDD" id="cd02244">
    <property type="entry name" value="cupin_7S_vicilin-like_N"/>
    <property type="match status" value="1"/>
</dbReference>